<feature type="non-terminal residue" evidence="1">
    <location>
        <position position="1"/>
    </location>
</feature>
<organism evidence="1">
    <name type="scientific">marine sediment metagenome</name>
    <dbReference type="NCBI Taxonomy" id="412755"/>
    <lineage>
        <taxon>unclassified sequences</taxon>
        <taxon>metagenomes</taxon>
        <taxon>ecological metagenomes</taxon>
    </lineage>
</organism>
<dbReference type="InterPro" id="IPR013785">
    <property type="entry name" value="Aldolase_TIM"/>
</dbReference>
<protein>
    <recommendedName>
        <fullName evidence="2">Glutamate synthase domain-containing protein</fullName>
    </recommendedName>
</protein>
<comment type="caution">
    <text evidence="1">The sequence shown here is derived from an EMBL/GenBank/DDBJ whole genome shotgun (WGS) entry which is preliminary data.</text>
</comment>
<dbReference type="SUPFAM" id="SSF51395">
    <property type="entry name" value="FMN-linked oxidoreductases"/>
    <property type="match status" value="1"/>
</dbReference>
<gene>
    <name evidence="1" type="ORF">S03H2_13866</name>
</gene>
<sequence>VPDISISGGFAFEDQMMKGLALGAPYFKLIGMARAPLAAAMVGKTIGKKIDEGMIPVYIERFGDISEEIFVTAPDLKRKFGKDFEKIPTGAIGVYTYLERLHQGLRQIMAGCRKFSLEYISRDDIAALTHDASSISDIPHIMECDKKQVEKVLNS</sequence>
<dbReference type="AlphaFoldDB" id="X1H4V6"/>
<evidence type="ECO:0008006" key="2">
    <source>
        <dbReference type="Google" id="ProtNLM"/>
    </source>
</evidence>
<evidence type="ECO:0000313" key="1">
    <source>
        <dbReference type="EMBL" id="GAH40328.1"/>
    </source>
</evidence>
<dbReference type="Gene3D" id="3.20.20.70">
    <property type="entry name" value="Aldolase class I"/>
    <property type="match status" value="1"/>
</dbReference>
<reference evidence="1" key="1">
    <citation type="journal article" date="2014" name="Front. Microbiol.">
        <title>High frequency of phylogenetically diverse reductive dehalogenase-homologous genes in deep subseafloor sedimentary metagenomes.</title>
        <authorList>
            <person name="Kawai M."/>
            <person name="Futagami T."/>
            <person name="Toyoda A."/>
            <person name="Takaki Y."/>
            <person name="Nishi S."/>
            <person name="Hori S."/>
            <person name="Arai W."/>
            <person name="Tsubouchi T."/>
            <person name="Morono Y."/>
            <person name="Uchiyama I."/>
            <person name="Ito T."/>
            <person name="Fujiyama A."/>
            <person name="Inagaki F."/>
            <person name="Takami H."/>
        </authorList>
    </citation>
    <scope>NUCLEOTIDE SEQUENCE</scope>
    <source>
        <strain evidence="1">Expedition CK06-06</strain>
    </source>
</reference>
<name>X1H4V6_9ZZZZ</name>
<accession>X1H4V6</accession>
<dbReference type="EMBL" id="BARU01007030">
    <property type="protein sequence ID" value="GAH40328.1"/>
    <property type="molecule type" value="Genomic_DNA"/>
</dbReference>
<proteinExistence type="predicted"/>